<dbReference type="EMBL" id="CDMY01000708">
    <property type="protein sequence ID" value="CEM30983.1"/>
    <property type="molecule type" value="Genomic_DNA"/>
</dbReference>
<dbReference type="GO" id="GO:0030170">
    <property type="term" value="F:pyridoxal phosphate binding"/>
    <property type="evidence" value="ECO:0007669"/>
    <property type="project" value="InterPro"/>
</dbReference>
<evidence type="ECO:0000256" key="1">
    <source>
        <dbReference type="ARBA" id="ARBA00001933"/>
    </source>
</evidence>
<dbReference type="GO" id="GO:0046513">
    <property type="term" value="P:ceramide biosynthetic process"/>
    <property type="evidence" value="ECO:0007669"/>
    <property type="project" value="TreeGrafter"/>
</dbReference>
<sequence length="551" mass="61630">MTMLLELMPNCELFDVFVGLVALLGTACALLSDEVFPQYWVLCELLPIPHGKYQEVESVLATLRGYTTSAIQDLLRQLLSIPAKIAAIVTSASRLVGTTPKKVRLLLLVRRFRKIARSLNHMTVLMVKNSLNMPIRPGETEVESYLDLKRNFGDSWPFMWEMRDVKDETVSVSGTKAHIMSSYSYLDFLRDERVQEAAIAAARQYATGNHGPRMLGGNTHILRQLESKLAAFFGREGCLVVSAGFLACMSCIIGVARKGDLLFVDSRAHASLRTGLKLCGGKVVYFKHHDYKDAERMIKKHLPRYRGKRVVWMVVESIYSMDGDIAHLPSVWGLCQKYDMKLIIDEAHGLGVLGKTGRGLEEYYGLPGIATLICGTFSKSLASVGGYIVGSHDLIEFLDFHSPGNVFSAPCSAYHAGAAMKALELIDAEPWRITETQEMAKYLRNALETGNGLWPAEYPDELKWELEGDEDSVVIPVVFPDDPDRMLLSADKLRRKGYMVSAVCAPACPLRRPRFRITANYALTKEVVDDFVRVMVETIVEMPQYVPKDLF</sequence>
<evidence type="ECO:0000256" key="3">
    <source>
        <dbReference type="ARBA" id="ARBA00013220"/>
    </source>
</evidence>
<dbReference type="InterPro" id="IPR015421">
    <property type="entry name" value="PyrdxlP-dep_Trfase_major"/>
</dbReference>
<dbReference type="GO" id="GO:0046512">
    <property type="term" value="P:sphingosine biosynthetic process"/>
    <property type="evidence" value="ECO:0007669"/>
    <property type="project" value="TreeGrafter"/>
</dbReference>
<dbReference type="STRING" id="1169540.A0A0G4GLM7"/>
<comment type="catalytic activity">
    <reaction evidence="6">
        <text>L-serine + hexadecanoyl-CoA + H(+) = 3-oxosphinganine + CO2 + CoA</text>
        <dbReference type="Rhea" id="RHEA:14761"/>
        <dbReference type="ChEBI" id="CHEBI:15378"/>
        <dbReference type="ChEBI" id="CHEBI:16526"/>
        <dbReference type="ChEBI" id="CHEBI:33384"/>
        <dbReference type="ChEBI" id="CHEBI:57287"/>
        <dbReference type="ChEBI" id="CHEBI:57379"/>
        <dbReference type="ChEBI" id="CHEBI:58299"/>
        <dbReference type="EC" id="2.3.1.50"/>
    </reaction>
</comment>
<proteinExistence type="inferred from homology"/>
<keyword evidence="5 7" id="KW-0663">Pyridoxal phosphate</keyword>
<gene>
    <name evidence="9" type="ORF">Vbra_18251</name>
</gene>
<dbReference type="InParanoid" id="A0A0G4GLM7"/>
<dbReference type="GO" id="GO:0004758">
    <property type="term" value="F:serine C-palmitoyltransferase activity"/>
    <property type="evidence" value="ECO:0007669"/>
    <property type="project" value="UniProtKB-EC"/>
</dbReference>
<keyword evidence="10" id="KW-1185">Reference proteome</keyword>
<evidence type="ECO:0000256" key="2">
    <source>
        <dbReference type="ARBA" id="ARBA00008392"/>
    </source>
</evidence>
<dbReference type="PANTHER" id="PTHR13693:SF3">
    <property type="entry name" value="LD36009P"/>
    <property type="match status" value="1"/>
</dbReference>
<evidence type="ECO:0000256" key="6">
    <source>
        <dbReference type="ARBA" id="ARBA00048528"/>
    </source>
</evidence>
<dbReference type="AlphaFoldDB" id="A0A0G4GLM7"/>
<protein>
    <recommendedName>
        <fullName evidence="3">serine C-palmitoyltransferase</fullName>
        <ecNumber evidence="3">2.3.1.50</ecNumber>
    </recommendedName>
</protein>
<dbReference type="GO" id="GO:0017059">
    <property type="term" value="C:serine palmitoyltransferase complex"/>
    <property type="evidence" value="ECO:0007669"/>
    <property type="project" value="TreeGrafter"/>
</dbReference>
<dbReference type="InterPro" id="IPR001917">
    <property type="entry name" value="Aminotrans_II_pyridoxalP_BS"/>
</dbReference>
<reference evidence="9 10" key="1">
    <citation type="submission" date="2014-11" db="EMBL/GenBank/DDBJ databases">
        <authorList>
            <person name="Zhu J."/>
            <person name="Qi W."/>
            <person name="Song R."/>
        </authorList>
    </citation>
    <scope>NUCLEOTIDE SEQUENCE [LARGE SCALE GENOMIC DNA]</scope>
</reference>
<dbReference type="PhylomeDB" id="A0A0G4GLM7"/>
<dbReference type="PROSITE" id="PS00599">
    <property type="entry name" value="AA_TRANSFER_CLASS_2"/>
    <property type="match status" value="1"/>
</dbReference>
<comment type="similarity">
    <text evidence="2 7">Belongs to the class-II pyridoxal-phosphate-dependent aminotransferase family.</text>
</comment>
<dbReference type="FunCoup" id="A0A0G4GLM7">
    <property type="interactions" value="4"/>
</dbReference>
<dbReference type="InterPro" id="IPR004839">
    <property type="entry name" value="Aminotransferase_I/II_large"/>
</dbReference>
<keyword evidence="4" id="KW-0808">Transferase</keyword>
<dbReference type="InterPro" id="IPR050087">
    <property type="entry name" value="AON_synthase_class-II"/>
</dbReference>
<organism evidence="9 10">
    <name type="scientific">Vitrella brassicaformis (strain CCMP3155)</name>
    <dbReference type="NCBI Taxonomy" id="1169540"/>
    <lineage>
        <taxon>Eukaryota</taxon>
        <taxon>Sar</taxon>
        <taxon>Alveolata</taxon>
        <taxon>Colpodellida</taxon>
        <taxon>Vitrellaceae</taxon>
        <taxon>Vitrella</taxon>
    </lineage>
</organism>
<dbReference type="OMA" id="CVKIGIQ"/>
<evidence type="ECO:0000259" key="8">
    <source>
        <dbReference type="Pfam" id="PF00155"/>
    </source>
</evidence>
<dbReference type="Gene3D" id="3.90.1150.10">
    <property type="entry name" value="Aspartate Aminotransferase, domain 1"/>
    <property type="match status" value="1"/>
</dbReference>
<dbReference type="Proteomes" id="UP000041254">
    <property type="component" value="Unassembled WGS sequence"/>
</dbReference>
<evidence type="ECO:0000256" key="5">
    <source>
        <dbReference type="ARBA" id="ARBA00022898"/>
    </source>
</evidence>
<dbReference type="OrthoDB" id="65434at2759"/>
<evidence type="ECO:0000256" key="4">
    <source>
        <dbReference type="ARBA" id="ARBA00022679"/>
    </source>
</evidence>
<evidence type="ECO:0000256" key="7">
    <source>
        <dbReference type="RuleBase" id="RU003693"/>
    </source>
</evidence>
<comment type="cofactor">
    <cofactor evidence="1 7">
        <name>pyridoxal 5'-phosphate</name>
        <dbReference type="ChEBI" id="CHEBI:597326"/>
    </cofactor>
</comment>
<dbReference type="PANTHER" id="PTHR13693">
    <property type="entry name" value="CLASS II AMINOTRANSFERASE/8-AMINO-7-OXONONANOATE SYNTHASE"/>
    <property type="match status" value="1"/>
</dbReference>
<dbReference type="InterPro" id="IPR015424">
    <property type="entry name" value="PyrdxlP-dep_Trfase"/>
</dbReference>
<dbReference type="VEuPathDB" id="CryptoDB:Vbra_18251"/>
<feature type="domain" description="Aminotransferase class I/classII large" evidence="8">
    <location>
        <begin position="182"/>
        <end position="533"/>
    </location>
</feature>
<evidence type="ECO:0000313" key="9">
    <source>
        <dbReference type="EMBL" id="CEM30983.1"/>
    </source>
</evidence>
<evidence type="ECO:0000313" key="10">
    <source>
        <dbReference type="Proteomes" id="UP000041254"/>
    </source>
</evidence>
<dbReference type="InterPro" id="IPR015422">
    <property type="entry name" value="PyrdxlP-dep_Trfase_small"/>
</dbReference>
<accession>A0A0G4GLM7</accession>
<dbReference type="EC" id="2.3.1.50" evidence="3"/>
<dbReference type="Gene3D" id="3.40.640.10">
    <property type="entry name" value="Type I PLP-dependent aspartate aminotransferase-like (Major domain)"/>
    <property type="match status" value="1"/>
</dbReference>
<name>A0A0G4GLM7_VITBC</name>
<dbReference type="Pfam" id="PF00155">
    <property type="entry name" value="Aminotran_1_2"/>
    <property type="match status" value="1"/>
</dbReference>
<dbReference type="SUPFAM" id="SSF53383">
    <property type="entry name" value="PLP-dependent transferases"/>
    <property type="match status" value="1"/>
</dbReference>
<dbReference type="GO" id="GO:0016020">
    <property type="term" value="C:membrane"/>
    <property type="evidence" value="ECO:0007669"/>
    <property type="project" value="GOC"/>
</dbReference>